<dbReference type="Gene3D" id="3.40.190.10">
    <property type="entry name" value="Periplasmic binding protein-like II"/>
    <property type="match status" value="1"/>
</dbReference>
<feature type="domain" description="Solute-binding protein family 5" evidence="4">
    <location>
        <begin position="70"/>
        <end position="445"/>
    </location>
</feature>
<dbReference type="InterPro" id="IPR000914">
    <property type="entry name" value="SBP_5_dom"/>
</dbReference>
<dbReference type="InterPro" id="IPR039424">
    <property type="entry name" value="SBP_5"/>
</dbReference>
<dbReference type="PANTHER" id="PTHR30290:SF38">
    <property type="entry name" value="D,D-DIPEPTIDE-BINDING PERIPLASMIC PROTEIN DDPA-RELATED"/>
    <property type="match status" value="1"/>
</dbReference>
<name>A0A4R5VYV3_9BURK</name>
<feature type="chain" id="PRO_5020961598" evidence="3">
    <location>
        <begin position="26"/>
        <end position="528"/>
    </location>
</feature>
<keyword evidence="2 3" id="KW-0732">Signal</keyword>
<dbReference type="GO" id="GO:1904680">
    <property type="term" value="F:peptide transmembrane transporter activity"/>
    <property type="evidence" value="ECO:0007669"/>
    <property type="project" value="TreeGrafter"/>
</dbReference>
<dbReference type="RefSeq" id="WP_133329702.1">
    <property type="nucleotide sequence ID" value="NZ_SMYL01000008.1"/>
</dbReference>
<evidence type="ECO:0000259" key="4">
    <source>
        <dbReference type="Pfam" id="PF00496"/>
    </source>
</evidence>
<sequence length="528" mass="59715">MFIKISRLMFACLALTAMLITAAHARALIYCSEASPEGFDPGMWDASSTHNVTGQMYQGLIAFEGDTTKLGPDLATSWQVSADATVFTFNLRHGVHFHHTSYFAPTREFNADDVVFTFSRFLYPDYPFNKAFPATFVYPQNLGLTNMVASIEKLDEYTVRFKLKQPNVAFLSYFAMSFAPILSAEYGQQLMKKNLAHQINNFPIGTGPFQFVSYKKNEVIRMAANPDYWKAKQRTDKLIYAIVPDANVRVNKLLANECQITSTVRDDDIPILQKHANIVIKKINALNISYLSFNMKHAITSNRDVREALDIAIDRNAIHKALFPRGDTLQAANPFPPTVPGYNKNVVNEYNPERARQLLKKAGYGDGLEISLWALPIARPTNPNGQLLAQLIQQDWARIGVKANIKTYEWGEYLKRARNGEHDVYMSGWTSDTGDADDFLSPNLTIAANGPECFKYCSVEFDKLVDEARRTTDQKRRVSLYEKALEVMHHDRPWINIAHSTVSIPMTSEVQGFVMAPNGGMRFENVYR</sequence>
<reference evidence="5 6" key="1">
    <citation type="submission" date="2019-03" db="EMBL/GenBank/DDBJ databases">
        <title>Sapientia aquatica gen. nov., sp. nov., isolated from a crater lake.</title>
        <authorList>
            <person name="Felfoldi T."/>
            <person name="Szabo A."/>
            <person name="Toth E."/>
            <person name="Schumann P."/>
            <person name="Keki Z."/>
            <person name="Marialigeti K."/>
            <person name="Mathe I."/>
        </authorList>
    </citation>
    <scope>NUCLEOTIDE SEQUENCE [LARGE SCALE GENOMIC DNA]</scope>
    <source>
        <strain evidence="5 6">SA-152</strain>
    </source>
</reference>
<dbReference type="GO" id="GO:0042938">
    <property type="term" value="P:dipeptide transport"/>
    <property type="evidence" value="ECO:0007669"/>
    <property type="project" value="TreeGrafter"/>
</dbReference>
<dbReference type="SUPFAM" id="SSF53850">
    <property type="entry name" value="Periplasmic binding protein-like II"/>
    <property type="match status" value="1"/>
</dbReference>
<dbReference type="Proteomes" id="UP000294829">
    <property type="component" value="Unassembled WGS sequence"/>
</dbReference>
<evidence type="ECO:0000313" key="6">
    <source>
        <dbReference type="Proteomes" id="UP000294829"/>
    </source>
</evidence>
<dbReference type="Pfam" id="PF00496">
    <property type="entry name" value="SBP_bac_5"/>
    <property type="match status" value="1"/>
</dbReference>
<dbReference type="EMBL" id="SMYL01000008">
    <property type="protein sequence ID" value="TDK63737.1"/>
    <property type="molecule type" value="Genomic_DNA"/>
</dbReference>
<evidence type="ECO:0000256" key="3">
    <source>
        <dbReference type="SAM" id="SignalP"/>
    </source>
</evidence>
<dbReference type="Gene3D" id="3.10.105.10">
    <property type="entry name" value="Dipeptide-binding Protein, Domain 3"/>
    <property type="match status" value="1"/>
</dbReference>
<comment type="caution">
    <text evidence="5">The sequence shown here is derived from an EMBL/GenBank/DDBJ whole genome shotgun (WGS) entry which is preliminary data.</text>
</comment>
<dbReference type="Gene3D" id="3.90.76.10">
    <property type="entry name" value="Dipeptide-binding Protein, Domain 1"/>
    <property type="match status" value="1"/>
</dbReference>
<dbReference type="PIRSF" id="PIRSF002741">
    <property type="entry name" value="MppA"/>
    <property type="match status" value="1"/>
</dbReference>
<organism evidence="5 6">
    <name type="scientific">Sapientia aquatica</name>
    <dbReference type="NCBI Taxonomy" id="1549640"/>
    <lineage>
        <taxon>Bacteria</taxon>
        <taxon>Pseudomonadati</taxon>
        <taxon>Pseudomonadota</taxon>
        <taxon>Betaproteobacteria</taxon>
        <taxon>Burkholderiales</taxon>
        <taxon>Oxalobacteraceae</taxon>
        <taxon>Sapientia</taxon>
    </lineage>
</organism>
<evidence type="ECO:0000313" key="5">
    <source>
        <dbReference type="EMBL" id="TDK63737.1"/>
    </source>
</evidence>
<accession>A0A4R5VYV3</accession>
<keyword evidence="6" id="KW-1185">Reference proteome</keyword>
<protein>
    <submittedName>
        <fullName evidence="5">ABC transporter substrate-binding protein</fullName>
    </submittedName>
</protein>
<dbReference type="OrthoDB" id="9801799at2"/>
<proteinExistence type="inferred from homology"/>
<dbReference type="AlphaFoldDB" id="A0A4R5VYV3"/>
<dbReference type="PANTHER" id="PTHR30290">
    <property type="entry name" value="PERIPLASMIC BINDING COMPONENT OF ABC TRANSPORTER"/>
    <property type="match status" value="1"/>
</dbReference>
<evidence type="ECO:0000256" key="1">
    <source>
        <dbReference type="ARBA" id="ARBA00005695"/>
    </source>
</evidence>
<comment type="similarity">
    <text evidence="1">Belongs to the bacterial solute-binding protein 5 family.</text>
</comment>
<feature type="signal peptide" evidence="3">
    <location>
        <begin position="1"/>
        <end position="25"/>
    </location>
</feature>
<gene>
    <name evidence="5" type="ORF">E2I14_14290</name>
</gene>
<dbReference type="CDD" id="cd08493">
    <property type="entry name" value="PBP2_DppA_like"/>
    <property type="match status" value="1"/>
</dbReference>
<dbReference type="GO" id="GO:0043190">
    <property type="term" value="C:ATP-binding cassette (ABC) transporter complex"/>
    <property type="evidence" value="ECO:0007669"/>
    <property type="project" value="InterPro"/>
</dbReference>
<dbReference type="GO" id="GO:0030288">
    <property type="term" value="C:outer membrane-bounded periplasmic space"/>
    <property type="evidence" value="ECO:0007669"/>
    <property type="project" value="TreeGrafter"/>
</dbReference>
<dbReference type="InterPro" id="IPR030678">
    <property type="entry name" value="Peptide/Ni-bd"/>
</dbReference>
<evidence type="ECO:0000256" key="2">
    <source>
        <dbReference type="ARBA" id="ARBA00022729"/>
    </source>
</evidence>